<evidence type="ECO:0000313" key="2">
    <source>
        <dbReference type="EMBL" id="QSX98910.1"/>
    </source>
</evidence>
<protein>
    <recommendedName>
        <fullName evidence="1">7(1) septoil knot domain-containing protein</fullName>
    </recommendedName>
</protein>
<accession>A0AAJ4MX55</accession>
<proteinExistence type="predicted"/>
<dbReference type="AlphaFoldDB" id="A0AAJ4MX55"/>
<reference evidence="2 3" key="1">
    <citation type="submission" date="2021-03" db="EMBL/GenBank/DDBJ databases">
        <title>Draft genome sequence of Janthinobacterium sp. strain PLB02 isolated from infected primmorphs (Lubomirskia baicalensis).</title>
        <authorList>
            <person name="Chernogor L.I."/>
            <person name="Belikov S.I."/>
            <person name="Petrushin I.S."/>
        </authorList>
    </citation>
    <scope>NUCLEOTIDE SEQUENCE [LARGE SCALE GENOMIC DNA]</scope>
    <source>
        <strain evidence="2 3">PLB02</strain>
    </source>
</reference>
<dbReference type="RefSeq" id="WP_151094808.1">
    <property type="nucleotide sequence ID" value="NZ_CP071520.1"/>
</dbReference>
<dbReference type="Pfam" id="PF19647">
    <property type="entry name" value="Septknot"/>
    <property type="match status" value="1"/>
</dbReference>
<dbReference type="InterPro" id="IPR046148">
    <property type="entry name" value="Septknot"/>
</dbReference>
<gene>
    <name evidence="2" type="ORF">J3P46_13990</name>
</gene>
<evidence type="ECO:0000259" key="1">
    <source>
        <dbReference type="Pfam" id="PF19647"/>
    </source>
</evidence>
<evidence type="ECO:0000313" key="3">
    <source>
        <dbReference type="Proteomes" id="UP000662821"/>
    </source>
</evidence>
<organism evidence="2 3">
    <name type="scientific">Janthinobacterium lividum</name>
    <dbReference type="NCBI Taxonomy" id="29581"/>
    <lineage>
        <taxon>Bacteria</taxon>
        <taxon>Pseudomonadati</taxon>
        <taxon>Pseudomonadota</taxon>
        <taxon>Betaproteobacteria</taxon>
        <taxon>Burkholderiales</taxon>
        <taxon>Oxalobacteraceae</taxon>
        <taxon>Janthinobacterium</taxon>
    </lineage>
</organism>
<dbReference type="EMBL" id="CP071520">
    <property type="protein sequence ID" value="QSX98910.1"/>
    <property type="molecule type" value="Genomic_DNA"/>
</dbReference>
<sequence length="90" mass="10163">MAIVYQTTRLEEAQLSVALVERSQADLLVRRVDSIGQAQGDALWYITHDRQSATVIVRFTSPNTAQVKVCLVDDDGEEGWQGRRPRNIHL</sequence>
<name>A0AAJ4MX55_9BURK</name>
<dbReference type="Proteomes" id="UP000662821">
    <property type="component" value="Chromosome"/>
</dbReference>
<feature type="domain" description="7(1) septoil knot" evidence="1">
    <location>
        <begin position="1"/>
        <end position="81"/>
    </location>
</feature>